<proteinExistence type="predicted"/>
<organism evidence="1 2">
    <name type="scientific">Erwinia amylovora NBRC 12687 = CFBP 1232</name>
    <dbReference type="NCBI Taxonomy" id="1219359"/>
    <lineage>
        <taxon>Bacteria</taxon>
        <taxon>Pseudomonadati</taxon>
        <taxon>Pseudomonadota</taxon>
        <taxon>Gammaproteobacteria</taxon>
        <taxon>Enterobacterales</taxon>
        <taxon>Erwiniaceae</taxon>
        <taxon>Erwinia</taxon>
    </lineage>
</organism>
<reference evidence="1 2" key="2">
    <citation type="submission" date="2013-04" db="EMBL/GenBank/DDBJ databases">
        <title>Comparative genomics of 12 strains of Erwinia amylovora identifies a pan-genome with a large conserved core and provides insights into host specificity.</title>
        <authorList>
            <person name="Mann R.A."/>
            <person name="Smits T.H.M."/>
            <person name="Buehlmann A."/>
            <person name="Blom J."/>
            <person name="Goesmann A."/>
            <person name="Frey J.E."/>
            <person name="Plummer K.M."/>
            <person name="Beer S.V."/>
            <person name="Luck J."/>
            <person name="Duffy B."/>
            <person name="Rodoni B."/>
        </authorList>
    </citation>
    <scope>NUCLEOTIDE SEQUENCE [LARGE SCALE GENOMIC DNA]</scope>
    <source>
        <strain evidence="2">CFBP 1232</strain>
    </source>
</reference>
<dbReference type="AlphaFoldDB" id="A0A831EJI5"/>
<dbReference type="Proteomes" id="UP000013111">
    <property type="component" value="Unassembled WGS sequence"/>
</dbReference>
<reference evidence="1 2" key="1">
    <citation type="submission" date="2012-11" db="EMBL/GenBank/DDBJ databases">
        <authorList>
            <person name="Linke B."/>
        </authorList>
    </citation>
    <scope>NUCLEOTIDE SEQUENCE [LARGE SCALE GENOMIC DNA]</scope>
    <source>
        <strain evidence="2">CFBP 1232</strain>
    </source>
</reference>
<evidence type="ECO:0000313" key="1">
    <source>
        <dbReference type="EMBL" id="CCO93333.1"/>
    </source>
</evidence>
<sequence length="38" mass="4165">MPPPGGPKLLMLARRGEVRLLALYGLVISQQDHGLTCY</sequence>
<comment type="caution">
    <text evidence="1">The sequence shown here is derived from an EMBL/GenBank/DDBJ whole genome shotgun (WGS) entry which is preliminary data.</text>
</comment>
<protein>
    <submittedName>
        <fullName evidence="1">Uncharacterized protein</fullName>
    </submittedName>
</protein>
<accession>A0A831EJI5</accession>
<evidence type="ECO:0000313" key="2">
    <source>
        <dbReference type="Proteomes" id="UP000013111"/>
    </source>
</evidence>
<gene>
    <name evidence="1" type="ORF">BN437_1392</name>
</gene>
<dbReference type="EMBL" id="CAPB01000009">
    <property type="protein sequence ID" value="CCO93333.1"/>
    <property type="molecule type" value="Genomic_DNA"/>
</dbReference>
<name>A0A831EJI5_ERWAM</name>